<gene>
    <name evidence="10" type="ORF">K1718_21155</name>
</gene>
<dbReference type="InterPro" id="IPR002386">
    <property type="entry name" value="Amicyanin/Pseudoazurin"/>
</dbReference>
<evidence type="ECO:0000313" key="11">
    <source>
        <dbReference type="Proteomes" id="UP001209803"/>
    </source>
</evidence>
<comment type="subcellular location">
    <subcellularLocation>
        <location evidence="2">Periplasm</location>
    </subcellularLocation>
</comment>
<protein>
    <submittedName>
        <fullName evidence="10">Plastocyanin/azurin family copper-binding protein</fullName>
    </submittedName>
</protein>
<dbReference type="InterPro" id="IPR001235">
    <property type="entry name" value="Copper_blue_Plastocyanin"/>
</dbReference>
<feature type="domain" description="Blue (type 1) copper" evidence="9">
    <location>
        <begin position="50"/>
        <end position="127"/>
    </location>
</feature>
<evidence type="ECO:0000256" key="2">
    <source>
        <dbReference type="ARBA" id="ARBA00004418"/>
    </source>
</evidence>
<dbReference type="Gene3D" id="2.60.40.420">
    <property type="entry name" value="Cupredoxins - blue copper proteins"/>
    <property type="match status" value="1"/>
</dbReference>
<evidence type="ECO:0000259" key="9">
    <source>
        <dbReference type="Pfam" id="PF00127"/>
    </source>
</evidence>
<dbReference type="Proteomes" id="UP001209803">
    <property type="component" value="Chromosome"/>
</dbReference>
<dbReference type="SUPFAM" id="SSF49503">
    <property type="entry name" value="Cupredoxins"/>
    <property type="match status" value="1"/>
</dbReference>
<comment type="cofactor">
    <cofactor evidence="1">
        <name>Cu cation</name>
        <dbReference type="ChEBI" id="CHEBI:23378"/>
    </cofactor>
</comment>
<evidence type="ECO:0000313" key="10">
    <source>
        <dbReference type="EMBL" id="WFE88647.1"/>
    </source>
</evidence>
<feature type="signal peptide" evidence="8">
    <location>
        <begin position="1"/>
        <end position="27"/>
    </location>
</feature>
<name>A0ABY8EZP0_9HYPH</name>
<keyword evidence="8" id="KW-0732">Signal</keyword>
<dbReference type="EMBL" id="CP120863">
    <property type="protein sequence ID" value="WFE88647.1"/>
    <property type="molecule type" value="Genomic_DNA"/>
</dbReference>
<evidence type="ECO:0000256" key="5">
    <source>
        <dbReference type="ARBA" id="ARBA00022764"/>
    </source>
</evidence>
<organism evidence="10 11">
    <name type="scientific">Roseibium porphyridii</name>
    <dbReference type="NCBI Taxonomy" id="2866279"/>
    <lineage>
        <taxon>Bacteria</taxon>
        <taxon>Pseudomonadati</taxon>
        <taxon>Pseudomonadota</taxon>
        <taxon>Alphaproteobacteria</taxon>
        <taxon>Hyphomicrobiales</taxon>
        <taxon>Stappiaceae</taxon>
        <taxon>Roseibium</taxon>
    </lineage>
</organism>
<keyword evidence="7" id="KW-0186">Copper</keyword>
<keyword evidence="5" id="KW-0574">Periplasm</keyword>
<dbReference type="InterPro" id="IPR000923">
    <property type="entry name" value="BlueCu_1"/>
</dbReference>
<accession>A0ABY8EZP0</accession>
<evidence type="ECO:0000256" key="6">
    <source>
        <dbReference type="ARBA" id="ARBA00022982"/>
    </source>
</evidence>
<proteinExistence type="predicted"/>
<dbReference type="InterPro" id="IPR008972">
    <property type="entry name" value="Cupredoxin"/>
</dbReference>
<dbReference type="PRINTS" id="PR00155">
    <property type="entry name" value="AMICYANIN"/>
</dbReference>
<dbReference type="PRINTS" id="PR00156">
    <property type="entry name" value="COPPERBLUE"/>
</dbReference>
<keyword evidence="6" id="KW-0249">Electron transport</keyword>
<evidence type="ECO:0000256" key="8">
    <source>
        <dbReference type="SAM" id="SignalP"/>
    </source>
</evidence>
<keyword evidence="4" id="KW-0479">Metal-binding</keyword>
<reference evidence="10 11" key="1">
    <citation type="submission" date="2023-03" db="EMBL/GenBank/DDBJ databases">
        <title>Roseibium porphyridii sp. nov. and Roseibium rhodosorbium sp. nov. isolated from marine algae, Porphyridium cruentum and Rhodosorus marinus, respectively.</title>
        <authorList>
            <person name="Lee M.W."/>
            <person name="Choi B.J."/>
            <person name="Lee J.K."/>
            <person name="Choi D.G."/>
            <person name="Baek J.H."/>
            <person name="Bayburt H."/>
            <person name="Kim J.M."/>
            <person name="Han D.M."/>
            <person name="Kim K.H."/>
            <person name="Jeon C.O."/>
        </authorList>
    </citation>
    <scope>NUCLEOTIDE SEQUENCE [LARGE SCALE GENOMIC DNA]</scope>
    <source>
        <strain evidence="10 11">KMA01</strain>
    </source>
</reference>
<dbReference type="RefSeq" id="WP_265680939.1">
    <property type="nucleotide sequence ID" value="NZ_CP120863.1"/>
</dbReference>
<evidence type="ECO:0000256" key="3">
    <source>
        <dbReference type="ARBA" id="ARBA00022448"/>
    </source>
</evidence>
<evidence type="ECO:0000256" key="1">
    <source>
        <dbReference type="ARBA" id="ARBA00001935"/>
    </source>
</evidence>
<feature type="chain" id="PRO_5046369488" evidence="8">
    <location>
        <begin position="28"/>
        <end position="165"/>
    </location>
</feature>
<sequence>MPSAFSKHAAVASVLAALVLATSPAYAEDTTSNTKIDQISDPLADRVLDMFRFEPNFVALKTGERVTFNNSRGQHTVVSVKGLIPDGVEKISVANTATETMTMDVPGLYVLTCKVHGRYGMVMLLAVGDPDSWKNPPESWTRKLSGRYDEKLQELLAKLDAKFPR</sequence>
<dbReference type="Pfam" id="PF00127">
    <property type="entry name" value="Copper-bind"/>
    <property type="match status" value="1"/>
</dbReference>
<keyword evidence="11" id="KW-1185">Reference proteome</keyword>
<keyword evidence="3" id="KW-0813">Transport</keyword>
<evidence type="ECO:0000256" key="7">
    <source>
        <dbReference type="ARBA" id="ARBA00023008"/>
    </source>
</evidence>
<evidence type="ECO:0000256" key="4">
    <source>
        <dbReference type="ARBA" id="ARBA00022723"/>
    </source>
</evidence>